<name>A0ACD5ZAE8_AVESA</name>
<reference evidence="1" key="1">
    <citation type="submission" date="2021-05" db="EMBL/GenBank/DDBJ databases">
        <authorList>
            <person name="Scholz U."/>
            <person name="Mascher M."/>
            <person name="Fiebig A."/>
        </authorList>
    </citation>
    <scope>NUCLEOTIDE SEQUENCE [LARGE SCALE GENOMIC DNA]</scope>
</reference>
<evidence type="ECO:0000313" key="2">
    <source>
        <dbReference type="Proteomes" id="UP001732700"/>
    </source>
</evidence>
<dbReference type="EnsemblPlants" id="AVESA.00010b.r2.6CG1122940.1">
    <property type="protein sequence ID" value="AVESA.00010b.r2.6CG1122940.1.CDS"/>
    <property type="gene ID" value="AVESA.00010b.r2.6CG1122940"/>
</dbReference>
<dbReference type="Proteomes" id="UP001732700">
    <property type="component" value="Chromosome 6C"/>
</dbReference>
<sequence>MAPAVVSALLGVLGPLLGKLAGLVAGEYGRLRGVRREILALKCELSSIHAAVQKYTMLQDPDVQVKQWISMVRELAYDIEDCVDKFIHQLGNGRRHGGFKESFRGIARSLKALGARRGIADQIDELNARIRQVKELKNNYKLDDASCGCGTSNHAAVDPRLSALFAEESRLVGIDGPRDDLVKWMVEEGDISSKHRRVLSIVGFGGLGKTTLANAVYRKVEGHFQCRAVVSVSQKSDIKKIVKDVISQVACHEGCTDSWDERKSITKLRELLQNKRYLIIVDDIWSTLAWDAIKCAFPENEYSSRIMVTTRIVDVARSCRQSCDDRIYHMEPLSNLHCKRLFFKRIFGTEDCCVDMLKEVSNDILKKCGGLPLAIISISGLLANVPVDKEEWEKIKTSIGSALQENRSLEGMSSILSLSYNYLPPNLKTCLLYLSAFPEDHLMEREDLVRHWIAEGFISRERGHSQQDVAEQYFYELINKSMVQPVDIMHDGKVHTCRVHDMMLEILISKSAEDNFITIAGSGQPGLENHRGVIRRLSVQHIDQDLASALANEDLTHVRSLIITTSSGGIKHLPSLDKFEALRVLDFEPCADLEEYVSKGLDKLVNLKHLKLRGMGISKLPPGIVMLRDLETLDLWDTNVQELPTGFVQLTKLQHLITGNGTKIPNGIADMMNLRVISGFNITRSPSDAVEDLGNLTKLNVLDVQLDSGGSGEHVMHEKMFLSSLCKLGNSQLQYLKINRVGGSLEFLDSWSPLPCSLKKIDISINSYFTNFPKWIAPALTNLSFLHINLTELTVEGLRILGELPALLHLHLQLKSGQKDGLIVQGTGFPRLSVFITISNNGENFTFVKGAMPKLTVLHVSMNVLRAKTNGFCSGIGHLPCLRHALLCFPAEGATASDDTPAASAMRKEAAAVFQSEANAHPNRLPIMLVDELESIKFFAWMKKSKKKRMAALATVQSRMMMGG</sequence>
<organism evidence="1 2">
    <name type="scientific">Avena sativa</name>
    <name type="common">Oat</name>
    <dbReference type="NCBI Taxonomy" id="4498"/>
    <lineage>
        <taxon>Eukaryota</taxon>
        <taxon>Viridiplantae</taxon>
        <taxon>Streptophyta</taxon>
        <taxon>Embryophyta</taxon>
        <taxon>Tracheophyta</taxon>
        <taxon>Spermatophyta</taxon>
        <taxon>Magnoliopsida</taxon>
        <taxon>Liliopsida</taxon>
        <taxon>Poales</taxon>
        <taxon>Poaceae</taxon>
        <taxon>BOP clade</taxon>
        <taxon>Pooideae</taxon>
        <taxon>Poodae</taxon>
        <taxon>Poeae</taxon>
        <taxon>Poeae Chloroplast Group 1 (Aveneae type)</taxon>
        <taxon>Aveninae</taxon>
        <taxon>Avena</taxon>
    </lineage>
</organism>
<accession>A0ACD5ZAE8</accession>
<reference evidence="1" key="2">
    <citation type="submission" date="2025-09" db="UniProtKB">
        <authorList>
            <consortium name="EnsemblPlants"/>
        </authorList>
    </citation>
    <scope>IDENTIFICATION</scope>
</reference>
<protein>
    <submittedName>
        <fullName evidence="1">Uncharacterized protein</fullName>
    </submittedName>
</protein>
<proteinExistence type="predicted"/>
<keyword evidence="2" id="KW-1185">Reference proteome</keyword>
<evidence type="ECO:0000313" key="1">
    <source>
        <dbReference type="EnsemblPlants" id="AVESA.00010b.r2.6CG1122940.1.CDS"/>
    </source>
</evidence>